<proteinExistence type="predicted"/>
<dbReference type="RefSeq" id="WP_123861904.1">
    <property type="nucleotide sequence ID" value="NZ_CP033930.1"/>
</dbReference>
<evidence type="ECO:0000313" key="2">
    <source>
        <dbReference type="EMBL" id="AZB20120.1"/>
    </source>
</evidence>
<feature type="compositionally biased region" description="Basic and acidic residues" evidence="1">
    <location>
        <begin position="33"/>
        <end position="46"/>
    </location>
</feature>
<protein>
    <submittedName>
        <fullName evidence="2">Uncharacterized protein</fullName>
    </submittedName>
</protein>
<dbReference type="Proteomes" id="UP000269015">
    <property type="component" value="Chromosome"/>
</dbReference>
<dbReference type="AlphaFoldDB" id="A0AAD0YZB8"/>
<accession>A0AAD0YZB8</accession>
<evidence type="ECO:0000313" key="3">
    <source>
        <dbReference type="Proteomes" id="UP000269015"/>
    </source>
</evidence>
<name>A0AAD0YZB8_CHRID</name>
<reference evidence="2 3" key="1">
    <citation type="submission" date="2018-11" db="EMBL/GenBank/DDBJ databases">
        <title>Proposal to divide the Flavobacteriaceae and reorganize its genera based on Amino Acid Identity values calculated from whole genome sequences.</title>
        <authorList>
            <person name="Nicholson A.C."/>
            <person name="Gulvik C.A."/>
            <person name="Whitney A.M."/>
            <person name="Humrighouse B.W."/>
            <person name="Bell M."/>
            <person name="Holmes B."/>
            <person name="Steigerwalt A.G."/>
            <person name="Villarma A."/>
            <person name="Sheth M."/>
            <person name="Batra D."/>
            <person name="Pryor J."/>
            <person name="Bernardet J.-F."/>
            <person name="Hugo C."/>
            <person name="Kampfer P."/>
            <person name="Newman J."/>
            <person name="McQuiston J.R."/>
        </authorList>
    </citation>
    <scope>NUCLEOTIDE SEQUENCE [LARGE SCALE GENOMIC DNA]</scope>
    <source>
        <strain evidence="2 3">H5559</strain>
    </source>
</reference>
<gene>
    <name evidence="2" type="ORF">EG352_21390</name>
</gene>
<feature type="region of interest" description="Disordered" evidence="1">
    <location>
        <begin position="1"/>
        <end position="46"/>
    </location>
</feature>
<organism evidence="2 3">
    <name type="scientific">Chryseobacterium indologenes</name>
    <name type="common">Flavobacterium indologenes</name>
    <dbReference type="NCBI Taxonomy" id="253"/>
    <lineage>
        <taxon>Bacteria</taxon>
        <taxon>Pseudomonadati</taxon>
        <taxon>Bacteroidota</taxon>
        <taxon>Flavobacteriia</taxon>
        <taxon>Flavobacteriales</taxon>
        <taxon>Weeksellaceae</taxon>
        <taxon>Chryseobacterium group</taxon>
        <taxon>Chryseobacterium</taxon>
    </lineage>
</organism>
<sequence length="451" mass="47900">MDRVKNEGVGNTPETQNQAAAQDIEQMKAGNSKKMEEKRAENDEKDKKEEGLLLAIDGAKIKFNAHLGTFKVLNDVPTTQDKLTGTVVEKQVPNFIFDDGFILTQPAEWQNFGTVKVQDSKVLLKQSFLPGVGAIPGTPPETGKVEFVNSGQVNIPDSIDTKGAPVPPAPVQVSIGRVSRGNPYVGKNATSVTGLPDSVPLNKTYELKVTVTGAGSVNLSIINSSPDNGNASITPSTITATTKVTIKGTAMTKPGHGGQLKIEAKVGNARKATSQGFSVCCHPINYTDTYVGEVNTSTRLGVIVQDGWSSDNGVFADLKEIEIKEVVDYVGRNDNPPFPARGGSADNSGYLAGDQLTQDTHSMARANITLGRAGISEANQLCIYKCKCCGAVDIVHPNSGFKRIHEVYNKGTASAPQWKHRTRKIGAAVTIGGYITGAGNANVTSQDHNLP</sequence>
<evidence type="ECO:0000256" key="1">
    <source>
        <dbReference type="SAM" id="MobiDB-lite"/>
    </source>
</evidence>
<dbReference type="EMBL" id="CP033930">
    <property type="protein sequence ID" value="AZB20120.1"/>
    <property type="molecule type" value="Genomic_DNA"/>
</dbReference>